<sequence length="73" mass="8203">MSALLKPLLTLALLLHTALSLKIHFYRTSCSQAELVVNSIVKHHFEKNPFVPAGLLRLCFHDCIIRGCDALIF</sequence>
<reference evidence="1 2" key="1">
    <citation type="journal article" date="2022" name="Hortic Res">
        <title>A haplotype resolved chromosomal level avocado genome allows analysis of novel avocado genes.</title>
        <authorList>
            <person name="Nath O."/>
            <person name="Fletcher S.J."/>
            <person name="Hayward A."/>
            <person name="Shaw L.M."/>
            <person name="Masouleh A.K."/>
            <person name="Furtado A."/>
            <person name="Henry R.J."/>
            <person name="Mitter N."/>
        </authorList>
    </citation>
    <scope>NUCLEOTIDE SEQUENCE [LARGE SCALE GENOMIC DNA]</scope>
    <source>
        <strain evidence="2">cv. Hass</strain>
    </source>
</reference>
<comment type="caution">
    <text evidence="1">The sequence shown here is derived from an EMBL/GenBank/DDBJ whole genome shotgun (WGS) entry which is preliminary data.</text>
</comment>
<dbReference type="EMBL" id="CM056814">
    <property type="protein sequence ID" value="KAJ8627849.1"/>
    <property type="molecule type" value="Genomic_DNA"/>
</dbReference>
<proteinExistence type="predicted"/>
<gene>
    <name evidence="1" type="ORF">MRB53_021156</name>
</gene>
<dbReference type="Proteomes" id="UP001234297">
    <property type="component" value="Chromosome 6"/>
</dbReference>
<name>A0ACC2L322_PERAE</name>
<protein>
    <submittedName>
        <fullName evidence="1">Uncharacterized protein</fullName>
    </submittedName>
</protein>
<accession>A0ACC2L322</accession>
<evidence type="ECO:0000313" key="1">
    <source>
        <dbReference type="EMBL" id="KAJ8627849.1"/>
    </source>
</evidence>
<evidence type="ECO:0000313" key="2">
    <source>
        <dbReference type="Proteomes" id="UP001234297"/>
    </source>
</evidence>
<organism evidence="1 2">
    <name type="scientific">Persea americana</name>
    <name type="common">Avocado</name>
    <dbReference type="NCBI Taxonomy" id="3435"/>
    <lineage>
        <taxon>Eukaryota</taxon>
        <taxon>Viridiplantae</taxon>
        <taxon>Streptophyta</taxon>
        <taxon>Embryophyta</taxon>
        <taxon>Tracheophyta</taxon>
        <taxon>Spermatophyta</taxon>
        <taxon>Magnoliopsida</taxon>
        <taxon>Magnoliidae</taxon>
        <taxon>Laurales</taxon>
        <taxon>Lauraceae</taxon>
        <taxon>Persea</taxon>
    </lineage>
</organism>
<keyword evidence="2" id="KW-1185">Reference proteome</keyword>